<dbReference type="NCBIfam" id="NF007128">
    <property type="entry name" value="PRK09569.1"/>
    <property type="match status" value="1"/>
</dbReference>
<dbReference type="GO" id="GO:0005759">
    <property type="term" value="C:mitochondrial matrix"/>
    <property type="evidence" value="ECO:0007669"/>
    <property type="project" value="TreeGrafter"/>
</dbReference>
<name>A0A1Z5T8V5_HORWE</name>
<comment type="catalytic activity">
    <reaction evidence="4">
        <text>propanoyl-CoA + oxaloacetate + H2O = (2S,3S)-2-methylcitrate + CoA + H(+)</text>
        <dbReference type="Rhea" id="RHEA:23780"/>
        <dbReference type="ChEBI" id="CHEBI:15377"/>
        <dbReference type="ChEBI" id="CHEBI:15378"/>
        <dbReference type="ChEBI" id="CHEBI:16452"/>
        <dbReference type="ChEBI" id="CHEBI:57287"/>
        <dbReference type="ChEBI" id="CHEBI:57392"/>
        <dbReference type="ChEBI" id="CHEBI:58853"/>
        <dbReference type="EC" id="2.3.3.5"/>
    </reaction>
</comment>
<dbReference type="InterPro" id="IPR036969">
    <property type="entry name" value="Citrate_synthase_sf"/>
</dbReference>
<dbReference type="EMBL" id="MUNK01000093">
    <property type="protein sequence ID" value="OTA32455.1"/>
    <property type="molecule type" value="Genomic_DNA"/>
</dbReference>
<gene>
    <name evidence="8" type="ORF">BTJ68_06273</name>
</gene>
<proteinExistence type="inferred from homology"/>
<dbReference type="PRINTS" id="PR00143">
    <property type="entry name" value="CITRTSNTHASE"/>
</dbReference>
<evidence type="ECO:0000256" key="6">
    <source>
        <dbReference type="PIRSR" id="PIRSR610109-1"/>
    </source>
</evidence>
<accession>A0A1Z5T8V5</accession>
<feature type="active site" evidence="6">
    <location>
        <position position="413"/>
    </location>
</feature>
<dbReference type="VEuPathDB" id="FungiDB:BTJ68_06273"/>
<dbReference type="FunCoup" id="A0A1Z5T8V5">
    <property type="interactions" value="1669"/>
</dbReference>
<evidence type="ECO:0000256" key="4">
    <source>
        <dbReference type="ARBA" id="ARBA00049052"/>
    </source>
</evidence>
<evidence type="ECO:0000313" key="8">
    <source>
        <dbReference type="EMBL" id="OTA32455.1"/>
    </source>
</evidence>
<dbReference type="InterPro" id="IPR016143">
    <property type="entry name" value="Citrate_synth-like_sm_a-sub"/>
</dbReference>
<evidence type="ECO:0000256" key="5">
    <source>
        <dbReference type="ARBA" id="ARBA00049288"/>
    </source>
</evidence>
<organism evidence="8 9">
    <name type="scientific">Hortaea werneckii EXF-2000</name>
    <dbReference type="NCBI Taxonomy" id="1157616"/>
    <lineage>
        <taxon>Eukaryota</taxon>
        <taxon>Fungi</taxon>
        <taxon>Dikarya</taxon>
        <taxon>Ascomycota</taxon>
        <taxon>Pezizomycotina</taxon>
        <taxon>Dothideomycetes</taxon>
        <taxon>Dothideomycetidae</taxon>
        <taxon>Mycosphaerellales</taxon>
        <taxon>Teratosphaeriaceae</taxon>
        <taxon>Hortaea</taxon>
    </lineage>
</organism>
<dbReference type="Proteomes" id="UP000194280">
    <property type="component" value="Unassembled WGS sequence"/>
</dbReference>
<dbReference type="FunFam" id="1.10.230.10:FF:000001">
    <property type="entry name" value="Citrate synthase"/>
    <property type="match status" value="1"/>
</dbReference>
<dbReference type="InterPro" id="IPR010109">
    <property type="entry name" value="Citrate_synthase_euk"/>
</dbReference>
<feature type="active site" evidence="6">
    <location>
        <position position="358"/>
    </location>
</feature>
<dbReference type="FunFam" id="1.10.580.10:FF:000001">
    <property type="entry name" value="Citrate synthase"/>
    <property type="match status" value="1"/>
</dbReference>
<feature type="active site" evidence="6">
    <location>
        <position position="312"/>
    </location>
</feature>
<reference evidence="8 9" key="1">
    <citation type="submission" date="2017-01" db="EMBL/GenBank/DDBJ databases">
        <title>The recent genome duplication of the halophilic yeast Hortaea werneckii: insights from long-read sequencing.</title>
        <authorList>
            <person name="Sinha S."/>
            <person name="Flibotte S."/>
            <person name="Neira M."/>
            <person name="Lenassi M."/>
            <person name="Gostincar C."/>
            <person name="Stajich J.E."/>
            <person name="Nislow C.E."/>
        </authorList>
    </citation>
    <scope>NUCLEOTIDE SEQUENCE [LARGE SCALE GENOMIC DNA]</scope>
    <source>
        <strain evidence="8 9">EXF-2000</strain>
    </source>
</reference>
<dbReference type="SUPFAM" id="SSF48256">
    <property type="entry name" value="Citrate synthase"/>
    <property type="match status" value="1"/>
</dbReference>
<dbReference type="PANTHER" id="PTHR11739">
    <property type="entry name" value="CITRATE SYNTHASE"/>
    <property type="match status" value="1"/>
</dbReference>
<dbReference type="GO" id="GO:0006101">
    <property type="term" value="P:citrate metabolic process"/>
    <property type="evidence" value="ECO:0007669"/>
    <property type="project" value="InterPro"/>
</dbReference>
<dbReference type="InParanoid" id="A0A1Z5T8V5"/>
<evidence type="ECO:0000256" key="3">
    <source>
        <dbReference type="ARBA" id="ARBA00022946"/>
    </source>
</evidence>
<dbReference type="STRING" id="1157616.A0A1Z5T8V5"/>
<sequence>MAGLNVSRTALRRAMAQPTVSRTWTQTAAKASAARTYATASKSLKDTFADGLPEKIEQIKTLRKGYGDKVLGEVTLDQVYGGARGIKSLVWEGSVLDSEEGIRFRGKTIPECQELLPKAPGGQEPLPEGLFWLLLTGEVPSEQQVRDLSAEWAARSEVPSFVTELIDRCPNDLHPMAQFSLAITALEHESSFSKAYAKGMKKTEYWQHTFEDSMDLIAKLPTIAARIYRNVFKDGKVAATQKDKDYSWNLANQLGFADNKDFVELMRLYLTIHSDHEGGNVSAHTTHLVGSALSSPMLSLAAGLNGLAGPLHGLANQEVLNWLLEFKKSVGSDLSDENIKKALWDTLNSGRVVPGYGHAVLRKTDPRYVSQREFALKHLPDDEMFKLVSQVYKVAPGVLTEHGKTKNPYPNVDAHSGVLLQYYGLTEQSFYTVLFGVSRAIGVLPQLIIDRAVGAPIERPKSYSTEALAKLVGAKL</sequence>
<keyword evidence="9" id="KW-1185">Reference proteome</keyword>
<evidence type="ECO:0000256" key="2">
    <source>
        <dbReference type="ARBA" id="ARBA00022679"/>
    </source>
</evidence>
<comment type="similarity">
    <text evidence="1 7">Belongs to the citrate synthase family.</text>
</comment>
<dbReference type="GO" id="GO:0006099">
    <property type="term" value="P:tricarboxylic acid cycle"/>
    <property type="evidence" value="ECO:0007669"/>
    <property type="project" value="InterPro"/>
</dbReference>
<comment type="caution">
    <text evidence="8">The sequence shown here is derived from an EMBL/GenBank/DDBJ whole genome shotgun (WGS) entry which is preliminary data.</text>
</comment>
<dbReference type="InterPro" id="IPR016142">
    <property type="entry name" value="Citrate_synth-like_lrg_a-sub"/>
</dbReference>
<dbReference type="InterPro" id="IPR019810">
    <property type="entry name" value="Citrate_synthase_AS"/>
</dbReference>
<evidence type="ECO:0000313" key="9">
    <source>
        <dbReference type="Proteomes" id="UP000194280"/>
    </source>
</evidence>
<dbReference type="InterPro" id="IPR002020">
    <property type="entry name" value="Citrate_synthase"/>
</dbReference>
<dbReference type="GO" id="GO:0005975">
    <property type="term" value="P:carbohydrate metabolic process"/>
    <property type="evidence" value="ECO:0007669"/>
    <property type="project" value="TreeGrafter"/>
</dbReference>
<keyword evidence="3" id="KW-0809">Transit peptide</keyword>
<protein>
    <recommendedName>
        <fullName evidence="7">Citrate synthase</fullName>
    </recommendedName>
</protein>
<dbReference type="OrthoDB" id="8017587at2759"/>
<dbReference type="PROSITE" id="PS00480">
    <property type="entry name" value="CITRATE_SYNTHASE"/>
    <property type="match status" value="1"/>
</dbReference>
<evidence type="ECO:0000256" key="1">
    <source>
        <dbReference type="ARBA" id="ARBA00010566"/>
    </source>
</evidence>
<dbReference type="Pfam" id="PF00285">
    <property type="entry name" value="Citrate_synt"/>
    <property type="match status" value="1"/>
</dbReference>
<dbReference type="CDD" id="cd06105">
    <property type="entry name" value="ScCit1-2_like"/>
    <property type="match status" value="1"/>
</dbReference>
<dbReference type="AlphaFoldDB" id="A0A1Z5T8V5"/>
<dbReference type="GO" id="GO:0050440">
    <property type="term" value="F:2-methylcitrate synthase activity"/>
    <property type="evidence" value="ECO:0007669"/>
    <property type="project" value="UniProtKB-EC"/>
</dbReference>
<dbReference type="PANTHER" id="PTHR11739:SF8">
    <property type="entry name" value="CITRATE SYNTHASE, MITOCHONDRIAL"/>
    <property type="match status" value="1"/>
</dbReference>
<comment type="catalytic activity">
    <reaction evidence="5">
        <text>oxaloacetate + acetyl-CoA + H2O = citrate + CoA + H(+)</text>
        <dbReference type="Rhea" id="RHEA:16845"/>
        <dbReference type="ChEBI" id="CHEBI:15377"/>
        <dbReference type="ChEBI" id="CHEBI:15378"/>
        <dbReference type="ChEBI" id="CHEBI:16452"/>
        <dbReference type="ChEBI" id="CHEBI:16947"/>
        <dbReference type="ChEBI" id="CHEBI:57287"/>
        <dbReference type="ChEBI" id="CHEBI:57288"/>
        <dbReference type="EC" id="2.3.3.16"/>
    </reaction>
</comment>
<dbReference type="Gene3D" id="1.10.580.10">
    <property type="entry name" value="Citrate Synthase, domain 1"/>
    <property type="match status" value="1"/>
</dbReference>
<evidence type="ECO:0000256" key="7">
    <source>
        <dbReference type="RuleBase" id="RU000441"/>
    </source>
</evidence>
<keyword evidence="2 7" id="KW-0808">Transferase</keyword>
<dbReference type="Gene3D" id="1.10.230.10">
    <property type="entry name" value="Cytochrome P450-Terp, domain 2"/>
    <property type="match status" value="1"/>
</dbReference>
<dbReference type="GO" id="GO:0036440">
    <property type="term" value="F:citrate synthase activity"/>
    <property type="evidence" value="ECO:0007669"/>
    <property type="project" value="UniProtKB-EC"/>
</dbReference>
<dbReference type="NCBIfam" id="TIGR01793">
    <property type="entry name" value="cit_synth_euk"/>
    <property type="match status" value="1"/>
</dbReference>